<feature type="transmembrane region" description="Helical" evidence="2">
    <location>
        <begin position="100"/>
        <end position="117"/>
    </location>
</feature>
<evidence type="ECO:0000256" key="1">
    <source>
        <dbReference type="SAM" id="MobiDB-lite"/>
    </source>
</evidence>
<keyword evidence="2" id="KW-0472">Membrane</keyword>
<feature type="region of interest" description="Disordered" evidence="1">
    <location>
        <begin position="1"/>
        <end position="73"/>
    </location>
</feature>
<protein>
    <submittedName>
        <fullName evidence="3">Uncharacterized protein</fullName>
    </submittedName>
</protein>
<reference evidence="3" key="1">
    <citation type="journal article" date="2020" name="Phytopathology">
        <title>Genome Sequence Resources of Colletotrichum truncatum, C. plurivorum, C. musicola, and C. sojae: Four Species Pathogenic to Soybean (Glycine max).</title>
        <authorList>
            <person name="Rogerio F."/>
            <person name="Boufleur T.R."/>
            <person name="Ciampi-Guillardi M."/>
            <person name="Sukno S.A."/>
            <person name="Thon M.R."/>
            <person name="Massola Junior N.S."/>
            <person name="Baroncelli R."/>
        </authorList>
    </citation>
    <scope>NUCLEOTIDE SEQUENCE</scope>
    <source>
        <strain evidence="3">LFN00145</strain>
    </source>
</reference>
<dbReference type="EMBL" id="WIGO01000424">
    <property type="protein sequence ID" value="KAF6812747.1"/>
    <property type="molecule type" value="Genomic_DNA"/>
</dbReference>
<organism evidence="3 4">
    <name type="scientific">Colletotrichum plurivorum</name>
    <dbReference type="NCBI Taxonomy" id="2175906"/>
    <lineage>
        <taxon>Eukaryota</taxon>
        <taxon>Fungi</taxon>
        <taxon>Dikarya</taxon>
        <taxon>Ascomycota</taxon>
        <taxon>Pezizomycotina</taxon>
        <taxon>Sordariomycetes</taxon>
        <taxon>Hypocreomycetidae</taxon>
        <taxon>Glomerellales</taxon>
        <taxon>Glomerellaceae</taxon>
        <taxon>Colletotrichum</taxon>
        <taxon>Colletotrichum orchidearum species complex</taxon>
    </lineage>
</organism>
<accession>A0A8H6MXK9</accession>
<dbReference type="Proteomes" id="UP000654918">
    <property type="component" value="Unassembled WGS sequence"/>
</dbReference>
<feature type="compositionally biased region" description="Polar residues" evidence="1">
    <location>
        <begin position="13"/>
        <end position="27"/>
    </location>
</feature>
<evidence type="ECO:0000256" key="2">
    <source>
        <dbReference type="SAM" id="Phobius"/>
    </source>
</evidence>
<name>A0A8H6MXK9_9PEZI</name>
<sequence length="118" mass="12959">MEGNVLPKAPEQVEQQPAHASTTSPDNAETKTDTSLPHRVQDSDNTPSESEGNDSPVFRASTNQQTPDEPVRVSTSSIVEMIDTSDIQHRIRFVFTTSPTVYMITLLPVIFTAYVLAV</sequence>
<comment type="caution">
    <text evidence="3">The sequence shown here is derived from an EMBL/GenBank/DDBJ whole genome shotgun (WGS) entry which is preliminary data.</text>
</comment>
<keyword evidence="2" id="KW-0812">Transmembrane</keyword>
<feature type="compositionally biased region" description="Polar residues" evidence="1">
    <location>
        <begin position="60"/>
        <end position="73"/>
    </location>
</feature>
<keyword evidence="2" id="KW-1133">Transmembrane helix</keyword>
<keyword evidence="4" id="KW-1185">Reference proteome</keyword>
<gene>
    <name evidence="3" type="ORF">CPLU01_14821</name>
</gene>
<dbReference type="AlphaFoldDB" id="A0A8H6MXK9"/>
<proteinExistence type="predicted"/>
<evidence type="ECO:0000313" key="3">
    <source>
        <dbReference type="EMBL" id="KAF6812747.1"/>
    </source>
</evidence>
<evidence type="ECO:0000313" key="4">
    <source>
        <dbReference type="Proteomes" id="UP000654918"/>
    </source>
</evidence>